<dbReference type="PANTHER" id="PTHR23407:SF1">
    <property type="entry name" value="5-FORMYLTETRAHYDROFOLATE CYCLO-LIGASE"/>
    <property type="match status" value="1"/>
</dbReference>
<dbReference type="EC" id="6.3.3.2" evidence="5"/>
<feature type="binding site" evidence="4">
    <location>
        <begin position="19"/>
        <end position="23"/>
    </location>
    <ligand>
        <name>ATP</name>
        <dbReference type="ChEBI" id="CHEBI:30616"/>
    </ligand>
</feature>
<dbReference type="GO" id="GO:0035999">
    <property type="term" value="P:tetrahydrofolate interconversion"/>
    <property type="evidence" value="ECO:0007669"/>
    <property type="project" value="TreeGrafter"/>
</dbReference>
<feature type="binding site" evidence="4">
    <location>
        <position position="65"/>
    </location>
    <ligand>
        <name>substrate</name>
    </ligand>
</feature>
<accession>A0A662D7X3</accession>
<evidence type="ECO:0000256" key="1">
    <source>
        <dbReference type="ARBA" id="ARBA00010638"/>
    </source>
</evidence>
<evidence type="ECO:0000256" key="5">
    <source>
        <dbReference type="RuleBase" id="RU361279"/>
    </source>
</evidence>
<dbReference type="AlphaFoldDB" id="A0A662D7X3"/>
<dbReference type="Pfam" id="PF01812">
    <property type="entry name" value="5-FTHF_cyc-lig"/>
    <property type="match status" value="1"/>
</dbReference>
<feature type="binding site" evidence="4">
    <location>
        <begin position="150"/>
        <end position="158"/>
    </location>
    <ligand>
        <name>ATP</name>
        <dbReference type="ChEBI" id="CHEBI:30616"/>
    </ligand>
</feature>
<keyword evidence="5" id="KW-0460">Magnesium</keyword>
<name>A0A662D7X3_UNCAE</name>
<dbReference type="InterPro" id="IPR037171">
    <property type="entry name" value="NagB/RpiA_transferase-like"/>
</dbReference>
<reference evidence="6 7" key="1">
    <citation type="submission" date="2018-06" db="EMBL/GenBank/DDBJ databases">
        <title>Extensive metabolic versatility and redundancy in microbially diverse, dynamic hydrothermal sediments.</title>
        <authorList>
            <person name="Dombrowski N."/>
            <person name="Teske A."/>
            <person name="Baker B.J."/>
        </authorList>
    </citation>
    <scope>NUCLEOTIDE SEQUENCE [LARGE SCALE GENOMIC DNA]</scope>
    <source>
        <strain evidence="6">B3_G15</strain>
    </source>
</reference>
<keyword evidence="5" id="KW-0479">Metal-binding</keyword>
<dbReference type="GO" id="GO:0005524">
    <property type="term" value="F:ATP binding"/>
    <property type="evidence" value="ECO:0007669"/>
    <property type="project" value="UniProtKB-KW"/>
</dbReference>
<feature type="binding site" evidence="4">
    <location>
        <position position="70"/>
    </location>
    <ligand>
        <name>substrate</name>
    </ligand>
</feature>
<dbReference type="Proteomes" id="UP000280417">
    <property type="component" value="Unassembled WGS sequence"/>
</dbReference>
<keyword evidence="3 4" id="KW-0067">ATP-binding</keyword>
<comment type="catalytic activity">
    <reaction evidence="5">
        <text>(6S)-5-formyl-5,6,7,8-tetrahydrofolate + ATP = (6R)-5,10-methenyltetrahydrofolate + ADP + phosphate</text>
        <dbReference type="Rhea" id="RHEA:10488"/>
        <dbReference type="ChEBI" id="CHEBI:30616"/>
        <dbReference type="ChEBI" id="CHEBI:43474"/>
        <dbReference type="ChEBI" id="CHEBI:57455"/>
        <dbReference type="ChEBI" id="CHEBI:57457"/>
        <dbReference type="ChEBI" id="CHEBI:456216"/>
        <dbReference type="EC" id="6.3.3.2"/>
    </reaction>
</comment>
<dbReference type="PIRSF" id="PIRSF006806">
    <property type="entry name" value="FTHF_cligase"/>
    <property type="match status" value="1"/>
</dbReference>
<gene>
    <name evidence="6" type="ORF">DRJ04_07185</name>
</gene>
<evidence type="ECO:0000313" key="7">
    <source>
        <dbReference type="Proteomes" id="UP000280417"/>
    </source>
</evidence>
<dbReference type="Gene3D" id="3.40.50.10420">
    <property type="entry name" value="NagB/RpiA/CoA transferase-like"/>
    <property type="match status" value="1"/>
</dbReference>
<dbReference type="InterPro" id="IPR024185">
    <property type="entry name" value="FTHF_cligase-like_sf"/>
</dbReference>
<dbReference type="EMBL" id="QMQA01000210">
    <property type="protein sequence ID" value="RLE11900.1"/>
    <property type="molecule type" value="Genomic_DNA"/>
</dbReference>
<evidence type="ECO:0000256" key="3">
    <source>
        <dbReference type="ARBA" id="ARBA00022840"/>
    </source>
</evidence>
<comment type="cofactor">
    <cofactor evidence="5">
        <name>Mg(2+)</name>
        <dbReference type="ChEBI" id="CHEBI:18420"/>
    </cofactor>
</comment>
<proteinExistence type="inferred from homology"/>
<dbReference type="GO" id="GO:0046872">
    <property type="term" value="F:metal ion binding"/>
    <property type="evidence" value="ECO:0007669"/>
    <property type="project" value="UniProtKB-KW"/>
</dbReference>
<dbReference type="InterPro" id="IPR002698">
    <property type="entry name" value="FTHF_cligase"/>
</dbReference>
<keyword evidence="6" id="KW-0436">Ligase</keyword>
<comment type="similarity">
    <text evidence="1 5">Belongs to the 5-formyltetrahydrofolate cyclo-ligase family.</text>
</comment>
<evidence type="ECO:0000256" key="4">
    <source>
        <dbReference type="PIRSR" id="PIRSR006806-1"/>
    </source>
</evidence>
<evidence type="ECO:0000256" key="2">
    <source>
        <dbReference type="ARBA" id="ARBA00022741"/>
    </source>
</evidence>
<dbReference type="NCBIfam" id="TIGR02727">
    <property type="entry name" value="MTHFS_bact"/>
    <property type="match status" value="1"/>
</dbReference>
<keyword evidence="2 4" id="KW-0547">Nucleotide-binding</keyword>
<protein>
    <recommendedName>
        <fullName evidence="5">5-formyltetrahydrofolate cyclo-ligase</fullName>
        <ecNumber evidence="5">6.3.3.2</ecNumber>
    </recommendedName>
</protein>
<evidence type="ECO:0000313" key="6">
    <source>
        <dbReference type="EMBL" id="RLE11900.1"/>
    </source>
</evidence>
<dbReference type="SUPFAM" id="SSF100950">
    <property type="entry name" value="NagB/RpiA/CoA transferase-like"/>
    <property type="match status" value="1"/>
</dbReference>
<dbReference type="PANTHER" id="PTHR23407">
    <property type="entry name" value="ATPASE INHIBITOR/5-FORMYLTETRAHYDROFOLATE CYCLO-LIGASE"/>
    <property type="match status" value="1"/>
</dbReference>
<organism evidence="6 7">
    <name type="scientific">Aerophobetes bacterium</name>
    <dbReference type="NCBI Taxonomy" id="2030807"/>
    <lineage>
        <taxon>Bacteria</taxon>
        <taxon>Candidatus Aerophobota</taxon>
    </lineage>
</organism>
<dbReference type="GO" id="GO:0009396">
    <property type="term" value="P:folic acid-containing compound biosynthetic process"/>
    <property type="evidence" value="ECO:0007669"/>
    <property type="project" value="TreeGrafter"/>
</dbReference>
<comment type="caution">
    <text evidence="6">The sequence shown here is derived from an EMBL/GenBank/DDBJ whole genome shotgun (WGS) entry which is preliminary data.</text>
</comment>
<sequence length="221" mass="25424">MTAIIAYLIIKFRVKTMKKKTLRQNLLNIRRSLSCQEIEKKSDRVKEFLFDFPPFNKAKMVLFYISLPSEVQTHRMIKDSLKIGKRVAVPVVELSSRKITPFEIKNPECKLIPGPFNIPEPEKDERYPVSLKEIELVIVPGVAFDTKGRRLGFGGGFYDRFLNKLSSRVKSVALAFECQIIDEVPCEEHDVSVDYIITEKRIICCQLTPFSKRGSDPQKVI</sequence>
<dbReference type="GO" id="GO:0030272">
    <property type="term" value="F:5-formyltetrahydrofolate cyclo-ligase activity"/>
    <property type="evidence" value="ECO:0007669"/>
    <property type="project" value="UniProtKB-EC"/>
</dbReference>